<evidence type="ECO:0000313" key="2">
    <source>
        <dbReference type="Proteomes" id="UP000256829"/>
    </source>
</evidence>
<dbReference type="AlphaFoldDB" id="A0A3D8VB97"/>
<accession>A0A3D8VB97</accession>
<sequence>MRDRVRDVAKERGILESAAVRTALQSFIKHDQQMDELSGLEKRVVGSLTRLMKDVRLVRNDLHLAMAMINVLAETYLLHTPPLPDSARDPAAASAVDRHRKFTRRVVAQLQGGEGLWSDLAEAEEEGAGASS</sequence>
<dbReference type="Proteomes" id="UP000256829">
    <property type="component" value="Unassembled WGS sequence"/>
</dbReference>
<protein>
    <recommendedName>
        <fullName evidence="3">Ribbon-helix-helix protein, CopG family</fullName>
    </recommendedName>
</protein>
<organism evidence="1 2">
    <name type="scientific">Lysobacter soli</name>
    <dbReference type="NCBI Taxonomy" id="453783"/>
    <lineage>
        <taxon>Bacteria</taxon>
        <taxon>Pseudomonadati</taxon>
        <taxon>Pseudomonadota</taxon>
        <taxon>Gammaproteobacteria</taxon>
        <taxon>Lysobacterales</taxon>
        <taxon>Lysobacteraceae</taxon>
        <taxon>Lysobacter</taxon>
    </lineage>
</organism>
<gene>
    <name evidence="1" type="ORF">DX912_11385</name>
</gene>
<comment type="caution">
    <text evidence="1">The sequence shown here is derived from an EMBL/GenBank/DDBJ whole genome shotgun (WGS) entry which is preliminary data.</text>
</comment>
<keyword evidence="2" id="KW-1185">Reference proteome</keyword>
<evidence type="ECO:0000313" key="1">
    <source>
        <dbReference type="EMBL" id="RDY66720.1"/>
    </source>
</evidence>
<dbReference type="EMBL" id="QTJR01000007">
    <property type="protein sequence ID" value="RDY66720.1"/>
    <property type="molecule type" value="Genomic_DNA"/>
</dbReference>
<evidence type="ECO:0008006" key="3">
    <source>
        <dbReference type="Google" id="ProtNLM"/>
    </source>
</evidence>
<reference evidence="1 2" key="1">
    <citation type="submission" date="2018-08" db="EMBL/GenBank/DDBJ databases">
        <title>Lysobacter soli KCTC 22011, whole genome shotgun sequence.</title>
        <authorList>
            <person name="Zhang X."/>
            <person name="Feng G."/>
            <person name="Zhu H."/>
        </authorList>
    </citation>
    <scope>NUCLEOTIDE SEQUENCE [LARGE SCALE GENOMIC DNA]</scope>
    <source>
        <strain evidence="1 2">KCTC 22011</strain>
    </source>
</reference>
<proteinExistence type="predicted"/>
<name>A0A3D8VB97_9GAMM</name>